<dbReference type="RefSeq" id="WP_145084851.1">
    <property type="nucleotide sequence ID" value="NZ_CP036274.1"/>
</dbReference>
<reference evidence="1 2" key="1">
    <citation type="submission" date="2019-02" db="EMBL/GenBank/DDBJ databases">
        <title>Deep-cultivation of Planctomycetes and their phenomic and genomic characterization uncovers novel biology.</title>
        <authorList>
            <person name="Wiegand S."/>
            <person name="Jogler M."/>
            <person name="Boedeker C."/>
            <person name="Pinto D."/>
            <person name="Vollmers J."/>
            <person name="Rivas-Marin E."/>
            <person name="Kohn T."/>
            <person name="Peeters S.H."/>
            <person name="Heuer A."/>
            <person name="Rast P."/>
            <person name="Oberbeckmann S."/>
            <person name="Bunk B."/>
            <person name="Jeske O."/>
            <person name="Meyerdierks A."/>
            <person name="Storesund J.E."/>
            <person name="Kallscheuer N."/>
            <person name="Luecker S."/>
            <person name="Lage O.M."/>
            <person name="Pohl T."/>
            <person name="Merkel B.J."/>
            <person name="Hornburger P."/>
            <person name="Mueller R.-W."/>
            <person name="Bruemmer F."/>
            <person name="Labrenz M."/>
            <person name="Spormann A.M."/>
            <person name="Op den Camp H."/>
            <person name="Overmann J."/>
            <person name="Amann R."/>
            <person name="Jetten M.S.M."/>
            <person name="Mascher T."/>
            <person name="Medema M.H."/>
            <person name="Devos D.P."/>
            <person name="Kaster A.-K."/>
            <person name="Ovreas L."/>
            <person name="Rohde M."/>
            <person name="Galperin M.Y."/>
            <person name="Jogler C."/>
        </authorList>
    </citation>
    <scope>NUCLEOTIDE SEQUENCE [LARGE SCALE GENOMIC DNA]</scope>
    <source>
        <strain evidence="1 2">ETA_A8</strain>
    </source>
</reference>
<accession>A0A517Y5V5</accession>
<sequence>MEPSDYLSMPQNQPHLKVMEVLRRWDPIGVISEKNQDEYDSYSVDVVRLLDRGASVEEIVEYMRWVVTDQMGMSHFDKRHSRNCAQELVAYWQSRKSS</sequence>
<dbReference type="EMBL" id="CP036274">
    <property type="protein sequence ID" value="QDU25619.1"/>
    <property type="molecule type" value="Genomic_DNA"/>
</dbReference>
<evidence type="ECO:0000313" key="2">
    <source>
        <dbReference type="Proteomes" id="UP000315017"/>
    </source>
</evidence>
<protein>
    <recommendedName>
        <fullName evidence="3">DUF1871 family protein</fullName>
    </recommendedName>
</protein>
<keyword evidence="2" id="KW-1185">Reference proteome</keyword>
<evidence type="ECO:0008006" key="3">
    <source>
        <dbReference type="Google" id="ProtNLM"/>
    </source>
</evidence>
<proteinExistence type="predicted"/>
<dbReference type="AlphaFoldDB" id="A0A517Y5V5"/>
<dbReference type="SUPFAM" id="SSF116922">
    <property type="entry name" value="YugE-like"/>
    <property type="match status" value="1"/>
</dbReference>
<dbReference type="Gene3D" id="1.10.340.20">
    <property type="entry name" value="Apc36109-like domain"/>
    <property type="match status" value="1"/>
</dbReference>
<dbReference type="OrthoDB" id="287764at2"/>
<dbReference type="Proteomes" id="UP000315017">
    <property type="component" value="Chromosome"/>
</dbReference>
<gene>
    <name evidence="1" type="ORF">ETAA8_06890</name>
</gene>
<dbReference type="KEGG" id="aagg:ETAA8_06890"/>
<dbReference type="InterPro" id="IPR023162">
    <property type="entry name" value="Apc36109-like_dom_sf"/>
</dbReference>
<organism evidence="1 2">
    <name type="scientific">Anatilimnocola aggregata</name>
    <dbReference type="NCBI Taxonomy" id="2528021"/>
    <lineage>
        <taxon>Bacteria</taxon>
        <taxon>Pseudomonadati</taxon>
        <taxon>Planctomycetota</taxon>
        <taxon>Planctomycetia</taxon>
        <taxon>Pirellulales</taxon>
        <taxon>Pirellulaceae</taxon>
        <taxon>Anatilimnocola</taxon>
    </lineage>
</organism>
<name>A0A517Y5V5_9BACT</name>
<evidence type="ECO:0000313" key="1">
    <source>
        <dbReference type="EMBL" id="QDU25619.1"/>
    </source>
</evidence>